<keyword evidence="11" id="KW-1185">Reference proteome</keyword>
<organism evidence="10 11">
    <name type="scientific">Blautia aquisgranensis</name>
    <dbReference type="NCBI Taxonomy" id="3133153"/>
    <lineage>
        <taxon>Bacteria</taxon>
        <taxon>Bacillati</taxon>
        <taxon>Bacillota</taxon>
        <taxon>Clostridia</taxon>
        <taxon>Lachnospirales</taxon>
        <taxon>Lachnospiraceae</taxon>
        <taxon>Blautia</taxon>
    </lineage>
</organism>
<protein>
    <submittedName>
        <fullName evidence="10">Signal peptidase II</fullName>
        <ecNumber evidence="10">3.4.23.36</ecNumber>
    </submittedName>
</protein>
<comment type="caution">
    <text evidence="10">The sequence shown here is derived from an EMBL/GenBank/DDBJ whole genome shotgun (WGS) entry which is preliminary data.</text>
</comment>
<evidence type="ECO:0000256" key="8">
    <source>
        <dbReference type="ARBA" id="ARBA00023136"/>
    </source>
</evidence>
<name>A0ABV1BGE3_9FIRM</name>
<evidence type="ECO:0000256" key="1">
    <source>
        <dbReference type="ARBA" id="ARBA00006139"/>
    </source>
</evidence>
<evidence type="ECO:0000256" key="4">
    <source>
        <dbReference type="ARBA" id="ARBA00022692"/>
    </source>
</evidence>
<evidence type="ECO:0000256" key="2">
    <source>
        <dbReference type="ARBA" id="ARBA00022475"/>
    </source>
</evidence>
<keyword evidence="6 10" id="KW-0378">Hydrolase</keyword>
<evidence type="ECO:0000313" key="11">
    <source>
        <dbReference type="Proteomes" id="UP001473063"/>
    </source>
</evidence>
<reference evidence="10 11" key="1">
    <citation type="submission" date="2024-03" db="EMBL/GenBank/DDBJ databases">
        <title>Human intestinal bacterial collection.</title>
        <authorList>
            <person name="Pauvert C."/>
            <person name="Hitch T.C.A."/>
            <person name="Clavel T."/>
        </authorList>
    </citation>
    <scope>NUCLEOTIDE SEQUENCE [LARGE SCALE GENOMIC DNA]</scope>
    <source>
        <strain evidence="10 11">CLA-JM-H16</strain>
    </source>
</reference>
<evidence type="ECO:0000256" key="6">
    <source>
        <dbReference type="ARBA" id="ARBA00022801"/>
    </source>
</evidence>
<keyword evidence="4 9" id="KW-0812">Transmembrane</keyword>
<keyword evidence="7 9" id="KW-1133">Transmembrane helix</keyword>
<feature type="transmembrane region" description="Helical" evidence="9">
    <location>
        <begin position="128"/>
        <end position="149"/>
    </location>
</feature>
<dbReference type="InterPro" id="IPR001872">
    <property type="entry name" value="Peptidase_A8"/>
</dbReference>
<dbReference type="PANTHER" id="PTHR33695:SF1">
    <property type="entry name" value="LIPOPROTEIN SIGNAL PEPTIDASE"/>
    <property type="match status" value="1"/>
</dbReference>
<evidence type="ECO:0000256" key="3">
    <source>
        <dbReference type="ARBA" id="ARBA00022670"/>
    </source>
</evidence>
<dbReference type="PANTHER" id="PTHR33695">
    <property type="entry name" value="LIPOPROTEIN SIGNAL PEPTIDASE"/>
    <property type="match status" value="1"/>
</dbReference>
<keyword evidence="5" id="KW-0064">Aspartyl protease</keyword>
<dbReference type="RefSeq" id="WP_349056940.1">
    <property type="nucleotide sequence ID" value="NZ_JBBMEJ010000011.1"/>
</dbReference>
<proteinExistence type="inferred from homology"/>
<dbReference type="Proteomes" id="UP001473063">
    <property type="component" value="Unassembled WGS sequence"/>
</dbReference>
<keyword evidence="3" id="KW-0645">Protease</keyword>
<comment type="similarity">
    <text evidence="1">Belongs to the peptidase A8 family.</text>
</comment>
<gene>
    <name evidence="10" type="ORF">WMO28_10400</name>
</gene>
<dbReference type="Pfam" id="PF01252">
    <property type="entry name" value="Peptidase_A8"/>
    <property type="match status" value="1"/>
</dbReference>
<evidence type="ECO:0000256" key="5">
    <source>
        <dbReference type="ARBA" id="ARBA00022750"/>
    </source>
</evidence>
<dbReference type="GO" id="GO:0004190">
    <property type="term" value="F:aspartic-type endopeptidase activity"/>
    <property type="evidence" value="ECO:0007669"/>
    <property type="project" value="UniProtKB-EC"/>
</dbReference>
<sequence length="155" mass="17477">MIWNLLTAGICGLDYYVKEKVNTKISPGTRKEIAGGKLLLRNCHNDAMIFGTLKGQDKDIIRDASTMVLGGVIWEYFRNLHNDDSRTVRLGLSMALGGGLNNYMERRKKGYVTDYVSLNVGDKRIRKIVFNISDLFIFAGAAIWGYSMIFSKKTK</sequence>
<keyword evidence="2" id="KW-1003">Cell membrane</keyword>
<evidence type="ECO:0000256" key="7">
    <source>
        <dbReference type="ARBA" id="ARBA00022989"/>
    </source>
</evidence>
<evidence type="ECO:0000313" key="10">
    <source>
        <dbReference type="EMBL" id="MEQ2371347.1"/>
    </source>
</evidence>
<dbReference type="EMBL" id="JBBMEJ010000011">
    <property type="protein sequence ID" value="MEQ2371347.1"/>
    <property type="molecule type" value="Genomic_DNA"/>
</dbReference>
<accession>A0ABV1BGE3</accession>
<evidence type="ECO:0000256" key="9">
    <source>
        <dbReference type="SAM" id="Phobius"/>
    </source>
</evidence>
<dbReference type="EC" id="3.4.23.36" evidence="10"/>
<keyword evidence="8 9" id="KW-0472">Membrane</keyword>